<dbReference type="OrthoDB" id="9790554at2"/>
<dbReference type="InterPro" id="IPR036249">
    <property type="entry name" value="Thioredoxin-like_sf"/>
</dbReference>
<dbReference type="Gene3D" id="3.40.30.10">
    <property type="entry name" value="Glutaredoxin"/>
    <property type="match status" value="1"/>
</dbReference>
<accession>A0A421AY19</accession>
<dbReference type="AlphaFoldDB" id="A0A421AY19"/>
<keyword evidence="3" id="KW-1185">Reference proteome</keyword>
<dbReference type="Proteomes" id="UP000282454">
    <property type="component" value="Unassembled WGS sequence"/>
</dbReference>
<dbReference type="PROSITE" id="PS51353">
    <property type="entry name" value="ARSC"/>
    <property type="match status" value="1"/>
</dbReference>
<dbReference type="PANTHER" id="PTHR30041:SF4">
    <property type="entry name" value="ARSENATE REDUCTASE"/>
    <property type="match status" value="1"/>
</dbReference>
<evidence type="ECO:0000313" key="2">
    <source>
        <dbReference type="EMBL" id="RLK54674.1"/>
    </source>
</evidence>
<protein>
    <submittedName>
        <fullName evidence="2">Arsenate reductase</fullName>
    </submittedName>
</protein>
<dbReference type="RefSeq" id="WP_121393927.1">
    <property type="nucleotide sequence ID" value="NZ_RCDD01000006.1"/>
</dbReference>
<dbReference type="Pfam" id="PF03960">
    <property type="entry name" value="ArsC"/>
    <property type="match status" value="1"/>
</dbReference>
<evidence type="ECO:0000256" key="1">
    <source>
        <dbReference type="PROSITE-ProRule" id="PRU01282"/>
    </source>
</evidence>
<dbReference type="PANTHER" id="PTHR30041">
    <property type="entry name" value="ARSENATE REDUCTASE"/>
    <property type="match status" value="1"/>
</dbReference>
<comment type="similarity">
    <text evidence="1">Belongs to the ArsC family.</text>
</comment>
<sequence>MEIWHNPRCAKSRTALAALDAAAPEHTVRRYLDEPPTAAELDEVLTKLDRQPWEITRLKEPLAKELGLTGKPEERAAWIAVLVANPVLIERPIIVTDDGRAYLARTQEAIDAALSQSPR</sequence>
<dbReference type="InterPro" id="IPR006660">
    <property type="entry name" value="Arsenate_reductase-like"/>
</dbReference>
<comment type="caution">
    <text evidence="2">The sequence shown here is derived from an EMBL/GenBank/DDBJ whole genome shotgun (WGS) entry which is preliminary data.</text>
</comment>
<gene>
    <name evidence="2" type="ORF">CLV68_5708</name>
</gene>
<proteinExistence type="inferred from homology"/>
<organism evidence="2 3">
    <name type="scientific">Actinokineospora cianjurensis</name>
    <dbReference type="NCBI Taxonomy" id="585224"/>
    <lineage>
        <taxon>Bacteria</taxon>
        <taxon>Bacillati</taxon>
        <taxon>Actinomycetota</taxon>
        <taxon>Actinomycetes</taxon>
        <taxon>Pseudonocardiales</taxon>
        <taxon>Pseudonocardiaceae</taxon>
        <taxon>Actinokineospora</taxon>
    </lineage>
</organism>
<name>A0A421AY19_9PSEU</name>
<reference evidence="2 3" key="1">
    <citation type="submission" date="2018-10" db="EMBL/GenBank/DDBJ databases">
        <title>Genomic Encyclopedia of Archaeal and Bacterial Type Strains, Phase II (KMG-II): from individual species to whole genera.</title>
        <authorList>
            <person name="Goeker M."/>
        </authorList>
    </citation>
    <scope>NUCLEOTIDE SEQUENCE [LARGE SCALE GENOMIC DNA]</scope>
    <source>
        <strain evidence="2 3">DSM 45657</strain>
    </source>
</reference>
<evidence type="ECO:0000313" key="3">
    <source>
        <dbReference type="Proteomes" id="UP000282454"/>
    </source>
</evidence>
<dbReference type="EMBL" id="RCDD01000006">
    <property type="protein sequence ID" value="RLK54674.1"/>
    <property type="molecule type" value="Genomic_DNA"/>
</dbReference>
<dbReference type="SUPFAM" id="SSF52833">
    <property type="entry name" value="Thioredoxin-like"/>
    <property type="match status" value="1"/>
</dbReference>